<evidence type="ECO:0000313" key="2">
    <source>
        <dbReference type="Proteomes" id="UP000803844"/>
    </source>
</evidence>
<accession>A0A9P4Y7X8</accession>
<dbReference type="Proteomes" id="UP000803844">
    <property type="component" value="Unassembled WGS sequence"/>
</dbReference>
<dbReference type="RefSeq" id="XP_040779352.1">
    <property type="nucleotide sequence ID" value="XM_040926418.1"/>
</dbReference>
<name>A0A9P4Y7X8_CRYP1</name>
<dbReference type="OrthoDB" id="5229205at2759"/>
<gene>
    <name evidence="1" type="ORF">M406DRAFT_98625</name>
</gene>
<dbReference type="GeneID" id="63843547"/>
<sequence length="128" mass="15398">MDEPLDWDSIIFPPVNPDYYFDQFPERLDALHKFTPSGVDPDTIFTTLPRQFNTITIPLQDEEAFFFDVIDVGRMSEDGADFFRRLGERREERLKELHELWKEALDFSRTFKKFRIDKDWQSYCDIGY</sequence>
<comment type="caution">
    <text evidence="1">The sequence shown here is derived from an EMBL/GenBank/DDBJ whole genome shotgun (WGS) entry which is preliminary data.</text>
</comment>
<organism evidence="1 2">
    <name type="scientific">Cryphonectria parasitica (strain ATCC 38755 / EP155)</name>
    <dbReference type="NCBI Taxonomy" id="660469"/>
    <lineage>
        <taxon>Eukaryota</taxon>
        <taxon>Fungi</taxon>
        <taxon>Dikarya</taxon>
        <taxon>Ascomycota</taxon>
        <taxon>Pezizomycotina</taxon>
        <taxon>Sordariomycetes</taxon>
        <taxon>Sordariomycetidae</taxon>
        <taxon>Diaporthales</taxon>
        <taxon>Cryphonectriaceae</taxon>
        <taxon>Cryphonectria-Endothia species complex</taxon>
        <taxon>Cryphonectria</taxon>
    </lineage>
</organism>
<proteinExistence type="predicted"/>
<evidence type="ECO:0000313" key="1">
    <source>
        <dbReference type="EMBL" id="KAF3768391.1"/>
    </source>
</evidence>
<reference evidence="1" key="1">
    <citation type="journal article" date="2020" name="Phytopathology">
        <title>Genome sequence of the chestnut blight fungus Cryphonectria parasitica EP155: A fundamental resource for an archetypical invasive plant pathogen.</title>
        <authorList>
            <person name="Crouch J.A."/>
            <person name="Dawe A."/>
            <person name="Aerts A."/>
            <person name="Barry K."/>
            <person name="Churchill A.C.L."/>
            <person name="Grimwood J."/>
            <person name="Hillman B."/>
            <person name="Milgroom M.G."/>
            <person name="Pangilinan J."/>
            <person name="Smith M."/>
            <person name="Salamov A."/>
            <person name="Schmutz J."/>
            <person name="Yadav J."/>
            <person name="Grigoriev I.V."/>
            <person name="Nuss D."/>
        </authorList>
    </citation>
    <scope>NUCLEOTIDE SEQUENCE</scope>
    <source>
        <strain evidence="1">EP155</strain>
    </source>
</reference>
<protein>
    <submittedName>
        <fullName evidence="1">Uncharacterized protein</fullName>
    </submittedName>
</protein>
<keyword evidence="2" id="KW-1185">Reference proteome</keyword>
<dbReference type="AlphaFoldDB" id="A0A9P4Y7X8"/>
<dbReference type="EMBL" id="MU032345">
    <property type="protein sequence ID" value="KAF3768391.1"/>
    <property type="molecule type" value="Genomic_DNA"/>
</dbReference>